<comment type="caution">
    <text evidence="3">The sequence shown here is derived from an EMBL/GenBank/DDBJ whole genome shotgun (WGS) entry which is preliminary data.</text>
</comment>
<organism evidence="3 4">
    <name type="scientific">Blepharisma stoltei</name>
    <dbReference type="NCBI Taxonomy" id="1481888"/>
    <lineage>
        <taxon>Eukaryota</taxon>
        <taxon>Sar</taxon>
        <taxon>Alveolata</taxon>
        <taxon>Ciliophora</taxon>
        <taxon>Postciliodesmatophora</taxon>
        <taxon>Heterotrichea</taxon>
        <taxon>Heterotrichida</taxon>
        <taxon>Blepharismidae</taxon>
        <taxon>Blepharisma</taxon>
    </lineage>
</organism>
<gene>
    <name evidence="3" type="ORF">BSTOLATCC_MIC25357</name>
</gene>
<dbReference type="AlphaFoldDB" id="A0AAU9IWQ7"/>
<feature type="region of interest" description="Disordered" evidence="2">
    <location>
        <begin position="503"/>
        <end position="522"/>
    </location>
</feature>
<evidence type="ECO:0000313" key="3">
    <source>
        <dbReference type="EMBL" id="CAG9320122.1"/>
    </source>
</evidence>
<accession>A0AAU9IWQ7</accession>
<sequence>MENRGAINSLKPEVESLLALLNVAEEILFSFPLPTELVNKYEYIREQSFEKACLLHSAAKIWALQAEAHSRNKNKPKTDNEVQTDFSDIYSFDADENGFSIVNGIIGKFTNALDSSTKFINEVKKRVYQLLDKDQRASFQSSSWYENDSPLKIDDLADKSDGKSLKMIEEEANYKVGAFSSWLDKSEIEVFSKMDKAIENTLILNANIQNLENELGKIVDRYENEKEQIENEFNKEICRLQEEIRENEAKIKELKENLAKSKIRSFEESRKIYSGEVEKLINEKEVFEEENEKLRSELEETAKNLEEKTKELELSYDQIKRSSDAEISDARESEQKLRQQIDILKSKWSSRESELTKIMQLSSEKDQETIKDLKFSNDKSNKKIKDLEAIIDIVKETSFNIYQCFNIAVGEDFYQKRQEITKNYFFLQGDDLQLIIEVEFMGYLIYQLNIGNGQLIEKIKSLETENQQLKEIKSKKDEMIHGILHNYENSNKALQDFNESRKKLTEQFQDKPHESFKSPKGGQTFMKLYQKYLGEESS</sequence>
<evidence type="ECO:0000313" key="4">
    <source>
        <dbReference type="Proteomes" id="UP001162131"/>
    </source>
</evidence>
<name>A0AAU9IWQ7_9CILI</name>
<reference evidence="3" key="1">
    <citation type="submission" date="2021-09" db="EMBL/GenBank/DDBJ databases">
        <authorList>
            <consortium name="AG Swart"/>
            <person name="Singh M."/>
            <person name="Singh A."/>
            <person name="Seah K."/>
            <person name="Emmerich C."/>
        </authorList>
    </citation>
    <scope>NUCLEOTIDE SEQUENCE</scope>
    <source>
        <strain evidence="3">ATCC30299</strain>
    </source>
</reference>
<feature type="coiled-coil region" evidence="1">
    <location>
        <begin position="194"/>
        <end position="347"/>
    </location>
</feature>
<feature type="compositionally biased region" description="Basic and acidic residues" evidence="2">
    <location>
        <begin position="503"/>
        <end position="517"/>
    </location>
</feature>
<keyword evidence="1" id="KW-0175">Coiled coil</keyword>
<proteinExistence type="predicted"/>
<dbReference type="EMBL" id="CAJZBQ010000024">
    <property type="protein sequence ID" value="CAG9320122.1"/>
    <property type="molecule type" value="Genomic_DNA"/>
</dbReference>
<protein>
    <submittedName>
        <fullName evidence="3">Uncharacterized protein</fullName>
    </submittedName>
</protein>
<evidence type="ECO:0000256" key="2">
    <source>
        <dbReference type="SAM" id="MobiDB-lite"/>
    </source>
</evidence>
<evidence type="ECO:0000256" key="1">
    <source>
        <dbReference type="SAM" id="Coils"/>
    </source>
</evidence>
<dbReference type="Proteomes" id="UP001162131">
    <property type="component" value="Unassembled WGS sequence"/>
</dbReference>
<keyword evidence="4" id="KW-1185">Reference proteome</keyword>